<dbReference type="AlphaFoldDB" id="A0A6M5Z4J2"/>
<reference evidence="2" key="1">
    <citation type="submission" date="2020-05" db="EMBL/GenBank/DDBJ databases">
        <title>Frigoriglobus tundricola gen. nov., sp. nov., a psychrotolerant cellulolytic planctomycete of the family Gemmataceae with two divergent copies of 16S rRNA gene.</title>
        <authorList>
            <person name="Kulichevskaya I.S."/>
            <person name="Ivanova A.A."/>
            <person name="Naumoff D.G."/>
            <person name="Beletsky A.V."/>
            <person name="Rijpstra W.I.C."/>
            <person name="Sinninghe Damste J.S."/>
            <person name="Mardanov A.V."/>
            <person name="Ravin N.V."/>
            <person name="Dedysh S.N."/>
        </authorList>
    </citation>
    <scope>NUCLEOTIDE SEQUENCE [LARGE SCALE GENOMIC DNA]</scope>
    <source>
        <strain evidence="2">PL17</strain>
    </source>
</reference>
<dbReference type="SMART" id="SM00855">
    <property type="entry name" value="PGAM"/>
    <property type="match status" value="1"/>
</dbReference>
<dbReference type="GO" id="GO:0005829">
    <property type="term" value="C:cytosol"/>
    <property type="evidence" value="ECO:0007669"/>
    <property type="project" value="TreeGrafter"/>
</dbReference>
<dbReference type="KEGG" id="ftj:FTUN_8339"/>
<organism evidence="1 2">
    <name type="scientific">Frigoriglobus tundricola</name>
    <dbReference type="NCBI Taxonomy" id="2774151"/>
    <lineage>
        <taxon>Bacteria</taxon>
        <taxon>Pseudomonadati</taxon>
        <taxon>Planctomycetota</taxon>
        <taxon>Planctomycetia</taxon>
        <taxon>Gemmatales</taxon>
        <taxon>Gemmataceae</taxon>
        <taxon>Frigoriglobus</taxon>
    </lineage>
</organism>
<dbReference type="RefSeq" id="WP_171475404.1">
    <property type="nucleotide sequence ID" value="NZ_CP053452.2"/>
</dbReference>
<sequence length="237" mass="25307">MTPTDSTPTGPEHTSAKVAQTVWLVRHAETAAPTLFHGAESDVELGAHGRRQTAAVVPWFAALRPSAVVSSAMRRAVETAAPIAAACGVPHLREPDLHERRVGSLSRQPREQADSVWEETLARWIAGDTGFAIAGMESFDAIRDRTLPAFRRVAEAHPGGRVVIVCHGVVCKVLLLSLLRGRTAADWVTIGRAQNLAVSELVPDAGTWTARQLLTVPPPVAEVNAAFAEAGVRKTEA</sequence>
<dbReference type="GO" id="GO:0016791">
    <property type="term" value="F:phosphatase activity"/>
    <property type="evidence" value="ECO:0007669"/>
    <property type="project" value="TreeGrafter"/>
</dbReference>
<evidence type="ECO:0000313" key="1">
    <source>
        <dbReference type="EMBL" id="QJX00707.1"/>
    </source>
</evidence>
<protein>
    <submittedName>
        <fullName evidence="1">Phosphoglycerate mutase family</fullName>
    </submittedName>
</protein>
<dbReference type="CDD" id="cd07067">
    <property type="entry name" value="HP_PGM_like"/>
    <property type="match status" value="1"/>
</dbReference>
<keyword evidence="2" id="KW-1185">Reference proteome</keyword>
<dbReference type="PANTHER" id="PTHR48100:SF44">
    <property type="entry name" value="PHOSPHATASE C1620.13-RELATED"/>
    <property type="match status" value="1"/>
</dbReference>
<accession>A0A6M5Z4J2</accession>
<evidence type="ECO:0000313" key="2">
    <source>
        <dbReference type="Proteomes" id="UP000503447"/>
    </source>
</evidence>
<dbReference type="InterPro" id="IPR013078">
    <property type="entry name" value="His_Pase_superF_clade-1"/>
</dbReference>
<dbReference type="InterPro" id="IPR050275">
    <property type="entry name" value="PGM_Phosphatase"/>
</dbReference>
<dbReference type="InterPro" id="IPR029033">
    <property type="entry name" value="His_PPase_superfam"/>
</dbReference>
<dbReference type="Pfam" id="PF00300">
    <property type="entry name" value="His_Phos_1"/>
    <property type="match status" value="1"/>
</dbReference>
<gene>
    <name evidence="1" type="ORF">FTUN_8339</name>
</gene>
<dbReference type="PANTHER" id="PTHR48100">
    <property type="entry name" value="BROAD-SPECIFICITY PHOSPHATASE YOR283W-RELATED"/>
    <property type="match status" value="1"/>
</dbReference>
<dbReference type="Proteomes" id="UP000503447">
    <property type="component" value="Chromosome"/>
</dbReference>
<dbReference type="Gene3D" id="3.40.50.1240">
    <property type="entry name" value="Phosphoglycerate mutase-like"/>
    <property type="match status" value="1"/>
</dbReference>
<dbReference type="SUPFAM" id="SSF53254">
    <property type="entry name" value="Phosphoglycerate mutase-like"/>
    <property type="match status" value="1"/>
</dbReference>
<name>A0A6M5Z4J2_9BACT</name>
<dbReference type="EMBL" id="CP053452">
    <property type="protein sequence ID" value="QJX00707.1"/>
    <property type="molecule type" value="Genomic_DNA"/>
</dbReference>
<proteinExistence type="predicted"/>